<keyword evidence="7" id="KW-1185">Reference proteome</keyword>
<dbReference type="eggNOG" id="COG4181">
    <property type="taxonomic scope" value="Bacteria"/>
</dbReference>
<organism evidence="6 7">
    <name type="scientific">Alteromonas naphthalenivorans</name>
    <dbReference type="NCBI Taxonomy" id="715451"/>
    <lineage>
        <taxon>Bacteria</taxon>
        <taxon>Pseudomonadati</taxon>
        <taxon>Pseudomonadota</taxon>
        <taxon>Gammaproteobacteria</taxon>
        <taxon>Alteromonadales</taxon>
        <taxon>Alteromonadaceae</taxon>
        <taxon>Alteromonas/Salinimonas group</taxon>
        <taxon>Alteromonas</taxon>
    </lineage>
</organism>
<dbReference type="SUPFAM" id="SSF52540">
    <property type="entry name" value="P-loop containing nucleoside triphosphate hydrolases"/>
    <property type="match status" value="1"/>
</dbReference>
<evidence type="ECO:0000256" key="2">
    <source>
        <dbReference type="ARBA" id="ARBA00022741"/>
    </source>
</evidence>
<dbReference type="OrthoDB" id="9801477at2"/>
<dbReference type="PROSITE" id="PS00211">
    <property type="entry name" value="ABC_TRANSPORTER_1"/>
    <property type="match status" value="1"/>
</dbReference>
<dbReference type="SMART" id="SM00382">
    <property type="entry name" value="AAA"/>
    <property type="match status" value="1"/>
</dbReference>
<dbReference type="GO" id="GO:0005524">
    <property type="term" value="F:ATP binding"/>
    <property type="evidence" value="ECO:0007669"/>
    <property type="project" value="UniProtKB-KW"/>
</dbReference>
<keyword evidence="2" id="KW-0547">Nucleotide-binding</keyword>
<proteinExistence type="inferred from homology"/>
<evidence type="ECO:0000259" key="5">
    <source>
        <dbReference type="PROSITE" id="PS50893"/>
    </source>
</evidence>
<dbReference type="PANTHER" id="PTHR42798">
    <property type="entry name" value="LIPOPROTEIN-RELEASING SYSTEM ATP-BINDING PROTEIN LOLD"/>
    <property type="match status" value="1"/>
</dbReference>
<keyword evidence="3 6" id="KW-0067">ATP-binding</keyword>
<dbReference type="InterPro" id="IPR027417">
    <property type="entry name" value="P-loop_NTPase"/>
</dbReference>
<dbReference type="InterPro" id="IPR017871">
    <property type="entry name" value="ABC_transporter-like_CS"/>
</dbReference>
<dbReference type="HOGENOM" id="CLU_000604_1_22_6"/>
<dbReference type="PANTHER" id="PTHR42798:SF2">
    <property type="entry name" value="ABC TRANSPORTER ATP-BINDING PROTEIN MG467-RELATED"/>
    <property type="match status" value="1"/>
</dbReference>
<dbReference type="InterPro" id="IPR003593">
    <property type="entry name" value="AAA+_ATPase"/>
</dbReference>
<dbReference type="RefSeq" id="WP_013784796.1">
    <property type="nucleotide sequence ID" value="NC_015554.1"/>
</dbReference>
<dbReference type="EMBL" id="CP002339">
    <property type="protein sequence ID" value="AEF03865.1"/>
    <property type="molecule type" value="Genomic_DNA"/>
</dbReference>
<dbReference type="GO" id="GO:0016887">
    <property type="term" value="F:ATP hydrolysis activity"/>
    <property type="evidence" value="ECO:0007669"/>
    <property type="project" value="InterPro"/>
</dbReference>
<dbReference type="FunFam" id="3.40.50.300:FF:000032">
    <property type="entry name" value="Export ABC transporter ATP-binding protein"/>
    <property type="match status" value="1"/>
</dbReference>
<dbReference type="GO" id="GO:1902495">
    <property type="term" value="C:transmembrane transporter complex"/>
    <property type="evidence" value="ECO:0007669"/>
    <property type="project" value="UniProtKB-ARBA"/>
</dbReference>
<reference evidence="6 7" key="1">
    <citation type="journal article" date="2011" name="J. Bacteriol.">
        <title>Complete genome sequence of the polycyclic aromatic hydrocarbon-degrading bacterium Alteromonas sp. strain SN2.</title>
        <authorList>
            <person name="Jin H.M."/>
            <person name="Jeong H."/>
            <person name="Moon E.J."/>
            <person name="Math R.K."/>
            <person name="Lee K."/>
            <person name="Kim H.J."/>
            <person name="Jeon C.O."/>
            <person name="Oh T.K."/>
            <person name="Kim J.F."/>
        </authorList>
    </citation>
    <scope>NUCLEOTIDE SEQUENCE [LARGE SCALE GENOMIC DNA]</scope>
    <source>
        <strain evidence="7">JCM 17741 / KACC 18427 / KCTC 11700BP / SN2</strain>
    </source>
</reference>
<keyword evidence="1" id="KW-0813">Transport</keyword>
<evidence type="ECO:0000256" key="4">
    <source>
        <dbReference type="ARBA" id="ARBA00038388"/>
    </source>
</evidence>
<dbReference type="KEGG" id="alt:ambt_11720"/>
<name>F5ZDA3_ALTNA</name>
<evidence type="ECO:0000256" key="1">
    <source>
        <dbReference type="ARBA" id="ARBA00022448"/>
    </source>
</evidence>
<feature type="domain" description="ABC transporter" evidence="5">
    <location>
        <begin position="2"/>
        <end position="231"/>
    </location>
</feature>
<accession>F5ZDA3</accession>
<comment type="similarity">
    <text evidence="4">Belongs to the ABC transporter superfamily. Macrolide exporter (TC 3.A.1.122) family.</text>
</comment>
<dbReference type="PROSITE" id="PS50893">
    <property type="entry name" value="ABC_TRANSPORTER_2"/>
    <property type="match status" value="1"/>
</dbReference>
<dbReference type="Proteomes" id="UP000000683">
    <property type="component" value="Chromosome"/>
</dbReference>
<protein>
    <submittedName>
        <fullName evidence="6">Lipoprotein releasing system ATP-binding component of ABC transporter</fullName>
    </submittedName>
</protein>
<dbReference type="GO" id="GO:0022857">
    <property type="term" value="F:transmembrane transporter activity"/>
    <property type="evidence" value="ECO:0007669"/>
    <property type="project" value="UniProtKB-ARBA"/>
</dbReference>
<evidence type="ECO:0000313" key="7">
    <source>
        <dbReference type="Proteomes" id="UP000000683"/>
    </source>
</evidence>
<dbReference type="InterPro" id="IPR017911">
    <property type="entry name" value="MacB-like_ATP-bd"/>
</dbReference>
<evidence type="ECO:0000256" key="3">
    <source>
        <dbReference type="ARBA" id="ARBA00022840"/>
    </source>
</evidence>
<sequence length="232" mass="24937">MIKTSKVTKSVNTSEGKLEILHPISFEVKSGESVAIIGASGSGKSTLLGLLAGLDEVSKGEIHLDGEPLHTMDEEARAVLRGQKVGFIFQSFMLVQSLTAIENVMLPAEIAGLDNPKQMASKILEQVGIGHRASHYPNQLSGGEQQRVAIARAFITSPKILFADEPTGNLDATNSHKVEELLFALNREKGTTLVLVTHDNELAAKCDRQLTMQAGVLTESTPVSPRQRSEAV</sequence>
<dbReference type="Pfam" id="PF00005">
    <property type="entry name" value="ABC_tran"/>
    <property type="match status" value="1"/>
</dbReference>
<dbReference type="Gene3D" id="3.40.50.300">
    <property type="entry name" value="P-loop containing nucleotide triphosphate hydrolases"/>
    <property type="match status" value="1"/>
</dbReference>
<dbReference type="InterPro" id="IPR003439">
    <property type="entry name" value="ABC_transporter-like_ATP-bd"/>
</dbReference>
<keyword evidence="6" id="KW-0449">Lipoprotein</keyword>
<gene>
    <name evidence="6" type="ordered locus">ambt_11720</name>
</gene>
<evidence type="ECO:0000313" key="6">
    <source>
        <dbReference type="EMBL" id="AEF03865.1"/>
    </source>
</evidence>
<dbReference type="AlphaFoldDB" id="F5ZDA3"/>
<dbReference type="CDD" id="cd03255">
    <property type="entry name" value="ABC_MJ0796_LolCDE_FtsE"/>
    <property type="match status" value="1"/>
</dbReference>